<accession>A0ABW3RR44</accession>
<organism evidence="2 3">
    <name type="scientific">Paenibacillus puldeungensis</name>
    <dbReference type="NCBI Taxonomy" id="696536"/>
    <lineage>
        <taxon>Bacteria</taxon>
        <taxon>Bacillati</taxon>
        <taxon>Bacillota</taxon>
        <taxon>Bacilli</taxon>
        <taxon>Bacillales</taxon>
        <taxon>Paenibacillaceae</taxon>
        <taxon>Paenibacillus</taxon>
    </lineage>
</organism>
<dbReference type="Proteomes" id="UP001597262">
    <property type="component" value="Unassembled WGS sequence"/>
</dbReference>
<keyword evidence="1" id="KW-1133">Transmembrane helix</keyword>
<evidence type="ECO:0000256" key="1">
    <source>
        <dbReference type="SAM" id="Phobius"/>
    </source>
</evidence>
<feature type="transmembrane region" description="Helical" evidence="1">
    <location>
        <begin position="107"/>
        <end position="128"/>
    </location>
</feature>
<dbReference type="InterPro" id="IPR010540">
    <property type="entry name" value="CmpB_TMEM229"/>
</dbReference>
<feature type="transmembrane region" description="Helical" evidence="1">
    <location>
        <begin position="37"/>
        <end position="57"/>
    </location>
</feature>
<keyword evidence="1" id="KW-0472">Membrane</keyword>
<dbReference type="EMBL" id="JBHTLM010000001">
    <property type="protein sequence ID" value="MFD1174948.1"/>
    <property type="molecule type" value="Genomic_DNA"/>
</dbReference>
<feature type="transmembrane region" description="Helical" evidence="1">
    <location>
        <begin position="140"/>
        <end position="162"/>
    </location>
</feature>
<keyword evidence="1" id="KW-0812">Transmembrane</keyword>
<dbReference type="Pfam" id="PF06541">
    <property type="entry name" value="ABC_trans_CmpB"/>
    <property type="match status" value="1"/>
</dbReference>
<protein>
    <submittedName>
        <fullName evidence="2">ABC transporter permease</fullName>
    </submittedName>
</protein>
<evidence type="ECO:0000313" key="3">
    <source>
        <dbReference type="Proteomes" id="UP001597262"/>
    </source>
</evidence>
<feature type="transmembrane region" description="Helical" evidence="1">
    <location>
        <begin position="63"/>
        <end position="86"/>
    </location>
</feature>
<proteinExistence type="predicted"/>
<name>A0ABW3RR44_9BACL</name>
<gene>
    <name evidence="2" type="ORF">ACFQ3W_01325</name>
</gene>
<sequence length="255" mass="29610">MLIVEWFLWLVAYSFIGWVYESTLCSITGKRLVNRGFLNGPLCPVYGFGALVTLLFLDQRVDNIVLLFIAGMFLTCTVEYITAVLLEKLFHAKWWDYSYMRFNIQGRVSLLGAIVFGLLAVLLIKVVHPFVGGLISRLPSAVQIGMSMILFVIIMIDLYITVRHILELNGRLREIQLAINGYLGQYAKRAEELKKSLMDNFEESKFYSEHVKTLFHQNRFQNRRILRAFPKLRSIKYDDAWQKLKDTLLRANDKD</sequence>
<reference evidence="3" key="1">
    <citation type="journal article" date="2019" name="Int. J. Syst. Evol. Microbiol.">
        <title>The Global Catalogue of Microorganisms (GCM) 10K type strain sequencing project: providing services to taxonomists for standard genome sequencing and annotation.</title>
        <authorList>
            <consortium name="The Broad Institute Genomics Platform"/>
            <consortium name="The Broad Institute Genome Sequencing Center for Infectious Disease"/>
            <person name="Wu L."/>
            <person name="Ma J."/>
        </authorList>
    </citation>
    <scope>NUCLEOTIDE SEQUENCE [LARGE SCALE GENOMIC DNA]</scope>
    <source>
        <strain evidence="3">CCUG 59189</strain>
    </source>
</reference>
<evidence type="ECO:0000313" key="2">
    <source>
        <dbReference type="EMBL" id="MFD1174948.1"/>
    </source>
</evidence>
<feature type="transmembrane region" description="Helical" evidence="1">
    <location>
        <begin position="6"/>
        <end position="25"/>
    </location>
</feature>
<comment type="caution">
    <text evidence="2">The sequence shown here is derived from an EMBL/GenBank/DDBJ whole genome shotgun (WGS) entry which is preliminary data.</text>
</comment>
<keyword evidence="3" id="KW-1185">Reference proteome</keyword>
<dbReference type="RefSeq" id="WP_379315823.1">
    <property type="nucleotide sequence ID" value="NZ_JBHTLM010000001.1"/>
</dbReference>